<evidence type="ECO:0000313" key="2">
    <source>
        <dbReference type="Proteomes" id="UP001153076"/>
    </source>
</evidence>
<dbReference type="InterPro" id="IPR036691">
    <property type="entry name" value="Endo/exonu/phosph_ase_sf"/>
</dbReference>
<dbReference type="SUPFAM" id="SSF56219">
    <property type="entry name" value="DNase I-like"/>
    <property type="match status" value="1"/>
</dbReference>
<dbReference type="EMBL" id="JAKOGI010000751">
    <property type="protein sequence ID" value="KAJ8430841.1"/>
    <property type="molecule type" value="Genomic_DNA"/>
</dbReference>
<dbReference type="Gene3D" id="3.60.10.10">
    <property type="entry name" value="Endonuclease/exonuclease/phosphatase"/>
    <property type="match status" value="1"/>
</dbReference>
<reference evidence="1" key="1">
    <citation type="submission" date="2022-04" db="EMBL/GenBank/DDBJ databases">
        <title>Carnegiea gigantea Genome sequencing and assembly v2.</title>
        <authorList>
            <person name="Copetti D."/>
            <person name="Sanderson M.J."/>
            <person name="Burquez A."/>
            <person name="Wojciechowski M.F."/>
        </authorList>
    </citation>
    <scope>NUCLEOTIDE SEQUENCE</scope>
    <source>
        <strain evidence="1">SGP5-SGP5p</strain>
        <tissue evidence="1">Aerial part</tissue>
    </source>
</reference>
<sequence length="258" mass="29981">MEVKTKDEPKWLFSAIYASPQETTRHHCWSELSTFTQAHNLPCLLVGDFNDAQKIAERLNCGDDLARRCDNFNHSIENNHLLDLGFSDNLWSRVVKAKYCHGRCDLEMFEAEQDASNLWVGVVESASYIRKGVRIEIGNGQTTSFWRHNWCPADLVSTHFPSNLLEIKVEDLCDPNRGWKWELFLDFLPTTTLQRIAAVEVQQCAELDDQFVWESSSSADFFIRSALKIIKQESQTHTDEIWDYIWTNKAPQRIKFFL</sequence>
<keyword evidence="2" id="KW-1185">Reference proteome</keyword>
<dbReference type="PANTHER" id="PTHR36617">
    <property type="entry name" value="PROTEIN, PUTATIVE-RELATED"/>
    <property type="match status" value="1"/>
</dbReference>
<evidence type="ECO:0008006" key="3">
    <source>
        <dbReference type="Google" id="ProtNLM"/>
    </source>
</evidence>
<protein>
    <recommendedName>
        <fullName evidence="3">Endonuclease/exonuclease/phosphatase domain-containing protein</fullName>
    </recommendedName>
</protein>
<name>A0A9Q1JTD8_9CARY</name>
<proteinExistence type="predicted"/>
<evidence type="ECO:0000313" key="1">
    <source>
        <dbReference type="EMBL" id="KAJ8430841.1"/>
    </source>
</evidence>
<dbReference type="Proteomes" id="UP001153076">
    <property type="component" value="Unassembled WGS sequence"/>
</dbReference>
<comment type="caution">
    <text evidence="1">The sequence shown here is derived from an EMBL/GenBank/DDBJ whole genome shotgun (WGS) entry which is preliminary data.</text>
</comment>
<dbReference type="AlphaFoldDB" id="A0A9Q1JTD8"/>
<accession>A0A9Q1JTD8</accession>
<dbReference type="PANTHER" id="PTHR36617:SF16">
    <property type="entry name" value="OS04G0516500 PROTEIN"/>
    <property type="match status" value="1"/>
</dbReference>
<gene>
    <name evidence="1" type="ORF">Cgig2_034168</name>
</gene>
<organism evidence="1 2">
    <name type="scientific">Carnegiea gigantea</name>
    <dbReference type="NCBI Taxonomy" id="171969"/>
    <lineage>
        <taxon>Eukaryota</taxon>
        <taxon>Viridiplantae</taxon>
        <taxon>Streptophyta</taxon>
        <taxon>Embryophyta</taxon>
        <taxon>Tracheophyta</taxon>
        <taxon>Spermatophyta</taxon>
        <taxon>Magnoliopsida</taxon>
        <taxon>eudicotyledons</taxon>
        <taxon>Gunneridae</taxon>
        <taxon>Pentapetalae</taxon>
        <taxon>Caryophyllales</taxon>
        <taxon>Cactineae</taxon>
        <taxon>Cactaceae</taxon>
        <taxon>Cactoideae</taxon>
        <taxon>Echinocereeae</taxon>
        <taxon>Carnegiea</taxon>
    </lineage>
</organism>